<evidence type="ECO:0000313" key="3">
    <source>
        <dbReference type="Proteomes" id="UP000383932"/>
    </source>
</evidence>
<dbReference type="GO" id="GO:0016747">
    <property type="term" value="F:acyltransferase activity, transferring groups other than amino-acyl groups"/>
    <property type="evidence" value="ECO:0007669"/>
    <property type="project" value="InterPro"/>
</dbReference>
<dbReference type="AlphaFoldDB" id="A0A5N5QTK5"/>
<proteinExistence type="predicted"/>
<dbReference type="PANTHER" id="PTHR43328">
    <property type="entry name" value="ACETYLTRANSFERASE-RELATED"/>
    <property type="match status" value="1"/>
</dbReference>
<organism evidence="2 3">
    <name type="scientific">Ceratobasidium theobromae</name>
    <dbReference type="NCBI Taxonomy" id="1582974"/>
    <lineage>
        <taxon>Eukaryota</taxon>
        <taxon>Fungi</taxon>
        <taxon>Dikarya</taxon>
        <taxon>Basidiomycota</taxon>
        <taxon>Agaricomycotina</taxon>
        <taxon>Agaricomycetes</taxon>
        <taxon>Cantharellales</taxon>
        <taxon>Ceratobasidiaceae</taxon>
        <taxon>Ceratobasidium</taxon>
    </lineage>
</organism>
<dbReference type="OrthoDB" id="630895at2759"/>
<evidence type="ECO:0000259" key="1">
    <source>
        <dbReference type="Pfam" id="PF13302"/>
    </source>
</evidence>
<dbReference type="SUPFAM" id="SSF55729">
    <property type="entry name" value="Acyl-CoA N-acyltransferases (Nat)"/>
    <property type="match status" value="1"/>
</dbReference>
<gene>
    <name evidence="2" type="ORF">CTheo_1543</name>
</gene>
<dbReference type="InterPro" id="IPR016181">
    <property type="entry name" value="Acyl_CoA_acyltransferase"/>
</dbReference>
<evidence type="ECO:0000313" key="2">
    <source>
        <dbReference type="EMBL" id="KAB5595082.1"/>
    </source>
</evidence>
<dbReference type="Proteomes" id="UP000383932">
    <property type="component" value="Unassembled WGS sequence"/>
</dbReference>
<sequence>MRYSSVLQYNPITDEPFIPLPAPYSNIRLTPARLDDTDAILPIMNNLEVCMNFANPPFPYLREHSDAWLQDRVREYQNAMVHITNTNGDVGFLDTFPLRHIREVASDGAETFLGDIGLIRENKFIDIKEEEAQMARINSNIGLPSGNPNIVWTIGDYLRPTHHGRGIMTAVVKALIESWAIPHMNARKFSATTFPKNIGSQKVFLKNGFQFTDHVVGAVRFPDSKGGHIMDCYCFSREVQT</sequence>
<dbReference type="Gene3D" id="3.40.630.30">
    <property type="match status" value="1"/>
</dbReference>
<reference evidence="2 3" key="1">
    <citation type="journal article" date="2019" name="Fungal Biol. Biotechnol.">
        <title>Draft genome sequence of fastidious pathogen Ceratobasidium theobromae, which causes vascular-streak dieback in Theobroma cacao.</title>
        <authorList>
            <person name="Ali S.S."/>
            <person name="Asman A."/>
            <person name="Shao J."/>
            <person name="Firmansyah A.P."/>
            <person name="Susilo A.W."/>
            <person name="Rosmana A."/>
            <person name="McMahon P."/>
            <person name="Junaid M."/>
            <person name="Guest D."/>
            <person name="Kheng T.Y."/>
            <person name="Meinhardt L.W."/>
            <person name="Bailey B.A."/>
        </authorList>
    </citation>
    <scope>NUCLEOTIDE SEQUENCE [LARGE SCALE GENOMIC DNA]</scope>
    <source>
        <strain evidence="2 3">CT2</strain>
    </source>
</reference>
<accession>A0A5N5QTK5</accession>
<name>A0A5N5QTK5_9AGAM</name>
<dbReference type="EMBL" id="SSOP01000013">
    <property type="protein sequence ID" value="KAB5595082.1"/>
    <property type="molecule type" value="Genomic_DNA"/>
</dbReference>
<comment type="caution">
    <text evidence="2">The sequence shown here is derived from an EMBL/GenBank/DDBJ whole genome shotgun (WGS) entry which is preliminary data.</text>
</comment>
<keyword evidence="2" id="KW-0808">Transferase</keyword>
<keyword evidence="3" id="KW-1185">Reference proteome</keyword>
<feature type="domain" description="N-acetyltransferase" evidence="1">
    <location>
        <begin position="27"/>
        <end position="210"/>
    </location>
</feature>
<dbReference type="InterPro" id="IPR000182">
    <property type="entry name" value="GNAT_dom"/>
</dbReference>
<dbReference type="PANTHER" id="PTHR43328:SF1">
    <property type="entry name" value="N-ACETYLTRANSFERASE DOMAIN-CONTAINING PROTEIN"/>
    <property type="match status" value="1"/>
</dbReference>
<protein>
    <submittedName>
        <fullName evidence="2">GNAT family acetyltransferase</fullName>
    </submittedName>
</protein>
<dbReference type="Pfam" id="PF13302">
    <property type="entry name" value="Acetyltransf_3"/>
    <property type="match status" value="1"/>
</dbReference>